<dbReference type="Proteomes" id="UP000789396">
    <property type="component" value="Unassembled WGS sequence"/>
</dbReference>
<sequence length="43" mass="4935">ECRHCHTEKTSTKKFSTENNIDPGNVPEELQGFTEIEEMLIAQ</sequence>
<evidence type="ECO:0000313" key="3">
    <source>
        <dbReference type="EMBL" id="CAG8823378.1"/>
    </source>
</evidence>
<dbReference type="AlphaFoldDB" id="A0A9N9KDY8"/>
<evidence type="ECO:0000259" key="2">
    <source>
        <dbReference type="Pfam" id="PF20209"/>
    </source>
</evidence>
<proteinExistence type="predicted"/>
<feature type="non-terminal residue" evidence="3">
    <location>
        <position position="1"/>
    </location>
</feature>
<evidence type="ECO:0000256" key="1">
    <source>
        <dbReference type="SAM" id="MobiDB-lite"/>
    </source>
</evidence>
<feature type="region of interest" description="Disordered" evidence="1">
    <location>
        <begin position="1"/>
        <end position="28"/>
    </location>
</feature>
<feature type="non-terminal residue" evidence="3">
    <location>
        <position position="43"/>
    </location>
</feature>
<feature type="domain" description="DUF6570" evidence="2">
    <location>
        <begin position="12"/>
        <end position="43"/>
    </location>
</feature>
<dbReference type="EMBL" id="CAJVPZ010103666">
    <property type="protein sequence ID" value="CAG8823378.1"/>
    <property type="molecule type" value="Genomic_DNA"/>
</dbReference>
<evidence type="ECO:0000313" key="4">
    <source>
        <dbReference type="Proteomes" id="UP000789396"/>
    </source>
</evidence>
<name>A0A9N9KDY8_9GLOM</name>
<keyword evidence="4" id="KW-1185">Reference proteome</keyword>
<feature type="compositionally biased region" description="Basic and acidic residues" evidence="1">
    <location>
        <begin position="1"/>
        <end position="11"/>
    </location>
</feature>
<accession>A0A9N9KDY8</accession>
<gene>
    <name evidence="3" type="ORF">RFULGI_LOCUS19840</name>
</gene>
<protein>
    <submittedName>
        <fullName evidence="3">15573_t:CDS:1</fullName>
    </submittedName>
</protein>
<dbReference type="Pfam" id="PF20209">
    <property type="entry name" value="DUF6570"/>
    <property type="match status" value="1"/>
</dbReference>
<dbReference type="InterPro" id="IPR046700">
    <property type="entry name" value="DUF6570"/>
</dbReference>
<organism evidence="3 4">
    <name type="scientific">Racocetra fulgida</name>
    <dbReference type="NCBI Taxonomy" id="60492"/>
    <lineage>
        <taxon>Eukaryota</taxon>
        <taxon>Fungi</taxon>
        <taxon>Fungi incertae sedis</taxon>
        <taxon>Mucoromycota</taxon>
        <taxon>Glomeromycotina</taxon>
        <taxon>Glomeromycetes</taxon>
        <taxon>Diversisporales</taxon>
        <taxon>Gigasporaceae</taxon>
        <taxon>Racocetra</taxon>
    </lineage>
</organism>
<comment type="caution">
    <text evidence="3">The sequence shown here is derived from an EMBL/GenBank/DDBJ whole genome shotgun (WGS) entry which is preliminary data.</text>
</comment>
<reference evidence="3" key="1">
    <citation type="submission" date="2021-06" db="EMBL/GenBank/DDBJ databases">
        <authorList>
            <person name="Kallberg Y."/>
            <person name="Tangrot J."/>
            <person name="Rosling A."/>
        </authorList>
    </citation>
    <scope>NUCLEOTIDE SEQUENCE</scope>
    <source>
        <strain evidence="3">IN212</strain>
    </source>
</reference>